<keyword evidence="3" id="KW-1185">Reference proteome</keyword>
<dbReference type="Pfam" id="PF05742">
    <property type="entry name" value="TANGO2"/>
    <property type="match status" value="1"/>
</dbReference>
<dbReference type="InterPro" id="IPR008551">
    <property type="entry name" value="TANGO2"/>
</dbReference>
<evidence type="ECO:0000256" key="1">
    <source>
        <dbReference type="SAM" id="MobiDB-lite"/>
    </source>
</evidence>
<organism evidence="2 3">
    <name type="scientific">Neoroseomonas lacus</name>
    <dbReference type="NCBI Taxonomy" id="287609"/>
    <lineage>
        <taxon>Bacteria</taxon>
        <taxon>Pseudomonadati</taxon>
        <taxon>Pseudomonadota</taxon>
        <taxon>Alphaproteobacteria</taxon>
        <taxon>Acetobacterales</taxon>
        <taxon>Acetobacteraceae</taxon>
        <taxon>Neoroseomonas</taxon>
    </lineage>
</organism>
<protein>
    <recommendedName>
        <fullName evidence="4">NRDE family protein</fullName>
    </recommendedName>
</protein>
<dbReference type="EMBL" id="BMKW01000005">
    <property type="protein sequence ID" value="GGJ16865.1"/>
    <property type="molecule type" value="Genomic_DNA"/>
</dbReference>
<dbReference type="RefSeq" id="WP_188967407.1">
    <property type="nucleotide sequence ID" value="NZ_BMKW01000005.1"/>
</dbReference>
<name>A0A917NPS5_9PROT</name>
<accession>A0A917NPS5</accession>
<proteinExistence type="predicted"/>
<sequence>MCTVIVLHRPAHRWPLLIAANRDERLDRAWDPPAAWWPEYPLIVGGRDRSAGGTWMALGAQGVAAAVLNRPGSLGPAEGKRSRGALPILAAAATTAESAVAALTALPAADWRPFNMVVADSQRAFFLRGLGEGRAEALALPEGLSMVTAHDPNDPTSPRTRRHLPRFRATPPPDPDTGDWSAWENLLADQGYDPAIGLAETLNVPPTNGFGTVSASLLALGAGGSRMWRFCPGPPGSAPFTPLALPPPA</sequence>
<evidence type="ECO:0000313" key="3">
    <source>
        <dbReference type="Proteomes" id="UP000661507"/>
    </source>
</evidence>
<evidence type="ECO:0008006" key="4">
    <source>
        <dbReference type="Google" id="ProtNLM"/>
    </source>
</evidence>
<reference evidence="2" key="2">
    <citation type="submission" date="2020-09" db="EMBL/GenBank/DDBJ databases">
        <authorList>
            <person name="Sun Q."/>
            <person name="Zhou Y."/>
        </authorList>
    </citation>
    <scope>NUCLEOTIDE SEQUENCE</scope>
    <source>
        <strain evidence="2">CGMCC 1.3617</strain>
    </source>
</reference>
<dbReference type="Gene3D" id="3.60.60.10">
    <property type="entry name" value="Penicillin V Acylase, Chain A"/>
    <property type="match status" value="1"/>
</dbReference>
<feature type="region of interest" description="Disordered" evidence="1">
    <location>
        <begin position="146"/>
        <end position="178"/>
    </location>
</feature>
<dbReference type="Proteomes" id="UP000661507">
    <property type="component" value="Unassembled WGS sequence"/>
</dbReference>
<gene>
    <name evidence="2" type="ORF">GCM10011320_25330</name>
</gene>
<dbReference type="AlphaFoldDB" id="A0A917NPS5"/>
<reference evidence="2" key="1">
    <citation type="journal article" date="2014" name="Int. J. Syst. Evol. Microbiol.">
        <title>Complete genome sequence of Corynebacterium casei LMG S-19264T (=DSM 44701T), isolated from a smear-ripened cheese.</title>
        <authorList>
            <consortium name="US DOE Joint Genome Institute (JGI-PGF)"/>
            <person name="Walter F."/>
            <person name="Albersmeier A."/>
            <person name="Kalinowski J."/>
            <person name="Ruckert C."/>
        </authorList>
    </citation>
    <scope>NUCLEOTIDE SEQUENCE</scope>
    <source>
        <strain evidence="2">CGMCC 1.3617</strain>
    </source>
</reference>
<comment type="caution">
    <text evidence="2">The sequence shown here is derived from an EMBL/GenBank/DDBJ whole genome shotgun (WGS) entry which is preliminary data.</text>
</comment>
<evidence type="ECO:0000313" key="2">
    <source>
        <dbReference type="EMBL" id="GGJ16865.1"/>
    </source>
</evidence>
<dbReference type="PANTHER" id="PTHR17985:SF8">
    <property type="entry name" value="TRANSPORT AND GOLGI ORGANIZATION PROTEIN 2 HOMOLOG"/>
    <property type="match status" value="1"/>
</dbReference>
<dbReference type="PANTHER" id="PTHR17985">
    <property type="entry name" value="SER/THR-RICH PROTEIN T10 IN DGCR REGION"/>
    <property type="match status" value="1"/>
</dbReference>